<dbReference type="Proteomes" id="UP000003250">
    <property type="component" value="Unassembled WGS sequence"/>
</dbReference>
<name>H0I224_9HYPH</name>
<reference evidence="1 2" key="1">
    <citation type="journal article" date="2012" name="J. Bacteriol.">
        <title>Draft Genome Sequence of Mesorhizobium alhagi CCNWXJ12-2T, a Novel Salt-Resistant Species Isolated from the Desert of Northwestern China.</title>
        <authorList>
            <person name="Zhou M."/>
            <person name="Chen W."/>
            <person name="Chen H."/>
            <person name="Wei G."/>
        </authorList>
    </citation>
    <scope>NUCLEOTIDE SEQUENCE [LARGE SCALE GENOMIC DNA]</scope>
    <source>
        <strain evidence="1 2">CCNWXJ12-2</strain>
    </source>
</reference>
<organism evidence="1 2">
    <name type="scientific">Mesorhizobium alhagi CCNWXJ12-2</name>
    <dbReference type="NCBI Taxonomy" id="1107882"/>
    <lineage>
        <taxon>Bacteria</taxon>
        <taxon>Pseudomonadati</taxon>
        <taxon>Pseudomonadota</taxon>
        <taxon>Alphaproteobacteria</taxon>
        <taxon>Hyphomicrobiales</taxon>
        <taxon>Phyllobacteriaceae</taxon>
        <taxon>Allomesorhizobium</taxon>
    </lineage>
</organism>
<protein>
    <submittedName>
        <fullName evidence="1">Uncharacterized protein</fullName>
    </submittedName>
</protein>
<gene>
    <name evidence="1" type="ORF">MAXJ12_32609</name>
</gene>
<evidence type="ECO:0000313" key="2">
    <source>
        <dbReference type="Proteomes" id="UP000003250"/>
    </source>
</evidence>
<dbReference type="AlphaFoldDB" id="H0I224"/>
<accession>H0I224</accession>
<keyword evidence="2" id="KW-1185">Reference proteome</keyword>
<sequence>MSIASSTPFSFRSGIAPGNCLLQENGRFVEDSQHDTLRQRLLPNADIFAADCSLQ</sequence>
<proteinExistence type="predicted"/>
<evidence type="ECO:0000313" key="1">
    <source>
        <dbReference type="EMBL" id="EHK52910.1"/>
    </source>
</evidence>
<dbReference type="EMBL" id="AHAM01000297">
    <property type="protein sequence ID" value="EHK52910.1"/>
    <property type="molecule type" value="Genomic_DNA"/>
</dbReference>